<keyword evidence="3" id="KW-1185">Reference proteome</keyword>
<protein>
    <recommendedName>
        <fullName evidence="1">Tc1-like transposase DDE domain-containing protein</fullName>
    </recommendedName>
</protein>
<proteinExistence type="predicted"/>
<feature type="domain" description="Tc1-like transposase DDE" evidence="1">
    <location>
        <begin position="207"/>
        <end position="357"/>
    </location>
</feature>
<dbReference type="GO" id="GO:0003676">
    <property type="term" value="F:nucleic acid binding"/>
    <property type="evidence" value="ECO:0007669"/>
    <property type="project" value="InterPro"/>
</dbReference>
<dbReference type="Gene3D" id="1.10.10.10">
    <property type="entry name" value="Winged helix-like DNA-binding domain superfamily/Winged helix DNA-binding domain"/>
    <property type="match status" value="1"/>
</dbReference>
<dbReference type="Pfam" id="PF13358">
    <property type="entry name" value="DDE_3"/>
    <property type="match status" value="1"/>
</dbReference>
<reference evidence="2" key="2">
    <citation type="submission" date="2025-08" db="UniProtKB">
        <authorList>
            <consortium name="Ensembl"/>
        </authorList>
    </citation>
    <scope>IDENTIFICATION</scope>
</reference>
<dbReference type="PANTHER" id="PTHR47326:SF1">
    <property type="entry name" value="HTH PSQ-TYPE DOMAIN-CONTAINING PROTEIN"/>
    <property type="match status" value="1"/>
</dbReference>
<dbReference type="InterPro" id="IPR036388">
    <property type="entry name" value="WH-like_DNA-bd_sf"/>
</dbReference>
<dbReference type="Proteomes" id="UP000265140">
    <property type="component" value="Chromosome 10"/>
</dbReference>
<dbReference type="InterPro" id="IPR036397">
    <property type="entry name" value="RNaseH_sf"/>
</dbReference>
<dbReference type="Gene3D" id="3.30.420.10">
    <property type="entry name" value="Ribonuclease H-like superfamily/Ribonuclease H"/>
    <property type="match status" value="1"/>
</dbReference>
<evidence type="ECO:0000313" key="3">
    <source>
        <dbReference type="Proteomes" id="UP000265140"/>
    </source>
</evidence>
<name>A0AAY5K182_ESOLU</name>
<dbReference type="InterPro" id="IPR038717">
    <property type="entry name" value="Tc1-like_DDE_dom"/>
</dbReference>
<dbReference type="PANTHER" id="PTHR47326">
    <property type="entry name" value="TRANSPOSABLE ELEMENT TC3 TRANSPOSASE-LIKE PROTEIN"/>
    <property type="match status" value="1"/>
</dbReference>
<dbReference type="Ensembl" id="ENSELUT00000103323.1">
    <property type="protein sequence ID" value="ENSELUP00000082683.1"/>
    <property type="gene ID" value="ENSELUG00000040604.1"/>
</dbReference>
<dbReference type="InterPro" id="IPR009057">
    <property type="entry name" value="Homeodomain-like_sf"/>
</dbReference>
<dbReference type="SUPFAM" id="SSF46689">
    <property type="entry name" value="Homeodomain-like"/>
    <property type="match status" value="1"/>
</dbReference>
<organism evidence="2 3">
    <name type="scientific">Esox lucius</name>
    <name type="common">Northern pike</name>
    <dbReference type="NCBI Taxonomy" id="8010"/>
    <lineage>
        <taxon>Eukaryota</taxon>
        <taxon>Metazoa</taxon>
        <taxon>Chordata</taxon>
        <taxon>Craniata</taxon>
        <taxon>Vertebrata</taxon>
        <taxon>Euteleostomi</taxon>
        <taxon>Actinopterygii</taxon>
        <taxon>Neopterygii</taxon>
        <taxon>Teleostei</taxon>
        <taxon>Protacanthopterygii</taxon>
        <taxon>Esociformes</taxon>
        <taxon>Esocidae</taxon>
        <taxon>Esox</taxon>
    </lineage>
</organism>
<sequence length="397" mass="46712">MRAIHSKIVGTGSNKRPEKLNVQIRNSWRTNLQLNMSIGNIIGYKKSLSVWQCLSEVKMGRGSPIPPMLWRKIVEQYQKGVSQRKIAKSLKLSSTVHNIIQRFRESGTISVHKGQGWKTILDARDLRAIRRHCITYRNDTVMEITTWAQEYFQKTLSVNTIHRAIRSCRLKLYRSKKKSYLNRIQKCRHFLWAKDHLKWTVAKWKSVLWSDESKFEVHFGKLGRHVIRTKEDKDNPSCYQRSVQKPVSLMVWGCMSACGMGSLHIWKGTINADNYIHVLEQHMLPSRCRLFQGRPCIFQHDNARPHTASITMSWLHRRRIRVLKWPACSPDLSPIENIWRIIKRKVEQRIPKTVEQLEACIRQEWDNLPIHKLEQLVSSVTRRLQSVIKRRGDATQW</sequence>
<accession>A0AAY5K182</accession>
<dbReference type="AlphaFoldDB" id="A0AAY5K182"/>
<reference evidence="2" key="3">
    <citation type="submission" date="2025-09" db="UniProtKB">
        <authorList>
            <consortium name="Ensembl"/>
        </authorList>
    </citation>
    <scope>IDENTIFICATION</scope>
</reference>
<dbReference type="GeneTree" id="ENSGT01150000286900"/>
<reference evidence="2 3" key="1">
    <citation type="submission" date="2020-02" db="EMBL/GenBank/DDBJ databases">
        <title>Esox lucius (northern pike) genome, fEsoLuc1, primary haplotype.</title>
        <authorList>
            <person name="Myers G."/>
            <person name="Karagic N."/>
            <person name="Meyer A."/>
            <person name="Pippel M."/>
            <person name="Reichard M."/>
            <person name="Winkler S."/>
            <person name="Tracey A."/>
            <person name="Sims Y."/>
            <person name="Howe K."/>
            <person name="Rhie A."/>
            <person name="Formenti G."/>
            <person name="Durbin R."/>
            <person name="Fedrigo O."/>
            <person name="Jarvis E.D."/>
        </authorList>
    </citation>
    <scope>NUCLEOTIDE SEQUENCE [LARGE SCALE GENOMIC DNA]</scope>
</reference>
<evidence type="ECO:0000313" key="2">
    <source>
        <dbReference type="Ensembl" id="ENSELUP00000082683.1"/>
    </source>
</evidence>
<evidence type="ECO:0000259" key="1">
    <source>
        <dbReference type="Pfam" id="PF13358"/>
    </source>
</evidence>